<evidence type="ECO:0000256" key="1">
    <source>
        <dbReference type="SAM" id="Phobius"/>
    </source>
</evidence>
<dbReference type="OrthoDB" id="9809348at2"/>
<organism evidence="3 4">
    <name type="scientific">Blautia pseudococcoides</name>
    <dbReference type="NCBI Taxonomy" id="1796616"/>
    <lineage>
        <taxon>Bacteria</taxon>
        <taxon>Bacillati</taxon>
        <taxon>Bacillota</taxon>
        <taxon>Clostridia</taxon>
        <taxon>Lachnospirales</taxon>
        <taxon>Lachnospiraceae</taxon>
        <taxon>Blautia</taxon>
    </lineage>
</organism>
<evidence type="ECO:0000313" key="3">
    <source>
        <dbReference type="EMBL" id="ANU76696.1"/>
    </source>
</evidence>
<dbReference type="EMBL" id="CP015405">
    <property type="protein sequence ID" value="ANU76696.1"/>
    <property type="molecule type" value="Genomic_DNA"/>
</dbReference>
<accession>A0A1C7IAJ6</accession>
<dbReference type="AlphaFoldDB" id="A0A1C7IAJ6"/>
<dbReference type="KEGG" id="byl:A4V09_13545"/>
<dbReference type="InterPro" id="IPR003660">
    <property type="entry name" value="HAMP_dom"/>
</dbReference>
<name>A0A1C7IAJ6_9FIRM</name>
<gene>
    <name evidence="3" type="ORF">A4V09_13545</name>
</gene>
<dbReference type="Proteomes" id="UP000092574">
    <property type="component" value="Chromosome"/>
</dbReference>
<feature type="transmembrane region" description="Helical" evidence="1">
    <location>
        <begin position="20"/>
        <end position="40"/>
    </location>
</feature>
<evidence type="ECO:0000259" key="2">
    <source>
        <dbReference type="PROSITE" id="PS50885"/>
    </source>
</evidence>
<reference evidence="3" key="1">
    <citation type="submission" date="2017-04" db="EMBL/GenBank/DDBJ databases">
        <title>Complete Genome Sequences of Twelve Strains of a Stable Defined Moderately Diverse Mouse Microbiota 2 (sDMDMm2).</title>
        <authorList>
            <person name="Uchimura Y."/>
            <person name="Wyss M."/>
            <person name="Brugiroux S."/>
            <person name="Limenitakis J.P."/>
            <person name="Stecher B."/>
            <person name="McCoy K.D."/>
            <person name="Macpherson A.J."/>
        </authorList>
    </citation>
    <scope>NUCLEOTIDE SEQUENCE</scope>
    <source>
        <strain evidence="3">YL58</strain>
    </source>
</reference>
<keyword evidence="4" id="KW-1185">Reference proteome</keyword>
<dbReference type="STRING" id="1796616.A4V09_13545"/>
<dbReference type="GO" id="GO:0016020">
    <property type="term" value="C:membrane"/>
    <property type="evidence" value="ECO:0007669"/>
    <property type="project" value="InterPro"/>
</dbReference>
<dbReference type="PROSITE" id="PS50885">
    <property type="entry name" value="HAMP"/>
    <property type="match status" value="1"/>
</dbReference>
<feature type="domain" description="HAMP" evidence="2">
    <location>
        <begin position="45"/>
        <end position="97"/>
    </location>
</feature>
<proteinExistence type="predicted"/>
<dbReference type="GO" id="GO:0007165">
    <property type="term" value="P:signal transduction"/>
    <property type="evidence" value="ECO:0007669"/>
    <property type="project" value="InterPro"/>
</dbReference>
<dbReference type="Gene3D" id="6.10.340.10">
    <property type="match status" value="1"/>
</dbReference>
<keyword evidence="1" id="KW-0812">Transmembrane</keyword>
<protein>
    <recommendedName>
        <fullName evidence="2">HAMP domain-containing protein</fullName>
    </recommendedName>
</protein>
<keyword evidence="1" id="KW-1133">Transmembrane helix</keyword>
<keyword evidence="1" id="KW-0472">Membrane</keyword>
<sequence length="126" mass="14587">MDWNYLCVGMVSAVLSSQWINFLIVILVTCFVIIIASYIYSRFSRGVTRELQNLNEIMGRAEDQNFKEEIKIGRIDEFIRLGAAYNKLISRIHILVNEVNREKLNAKQAQLVRAGRRWIIPSMPGK</sequence>
<dbReference type="RefSeq" id="WP_065542854.1">
    <property type="nucleotide sequence ID" value="NZ_CP015405.2"/>
</dbReference>
<evidence type="ECO:0000313" key="4">
    <source>
        <dbReference type="Proteomes" id="UP000092574"/>
    </source>
</evidence>